<name>A0A951MAI5_9BACT</name>
<dbReference type="AlphaFoldDB" id="A0A951MAI5"/>
<dbReference type="Proteomes" id="UP000727490">
    <property type="component" value="Unassembled WGS sequence"/>
</dbReference>
<proteinExistence type="predicted"/>
<gene>
    <name evidence="1" type="ORF">EGN73_02210</name>
</gene>
<sequence>MIRVSNNPAKAMEFTSFKKKETVTDDELMAAVQKFETVLNKQNGIIFHCLVRNFKNEYANLLFVEEINHLHLLSEQMGSIPEAKDFFDLIEMQTVKMIFHEILKDNFQVPQGFSCVEHGTFSLKPDSTFEALKKASNELETNYLNTFDNSLEHFVGKVKNKVVSEIAFGKTYAKTKEICYGYYNTPFGKALLNLADTETFDLDFYYVVA</sequence>
<accession>A0A951MAI5</accession>
<organism evidence="1 2">
    <name type="scientific">Arthrospiribacter ruber</name>
    <dbReference type="NCBI Taxonomy" id="2487934"/>
    <lineage>
        <taxon>Bacteria</taxon>
        <taxon>Pseudomonadati</taxon>
        <taxon>Bacteroidota</taxon>
        <taxon>Cytophagia</taxon>
        <taxon>Cytophagales</taxon>
        <taxon>Cyclobacteriaceae</taxon>
        <taxon>Arthrospiribacter</taxon>
    </lineage>
</organism>
<comment type="caution">
    <text evidence="1">The sequence shown here is derived from an EMBL/GenBank/DDBJ whole genome shotgun (WGS) entry which is preliminary data.</text>
</comment>
<reference evidence="1 2" key="1">
    <citation type="journal article" date="2020" name="Syst. Appl. Microbiol.">
        <title>Arthrospiribacter ruber gen. nov., sp. nov., a novel bacterium isolated from Arthrospira cultures.</title>
        <authorList>
            <person name="Waleron M."/>
            <person name="Misztak A."/>
            <person name="Waleron M.M."/>
            <person name="Furmaniak M."/>
            <person name="Mrozik A."/>
            <person name="Waleron K."/>
        </authorList>
    </citation>
    <scope>NUCLEOTIDE SEQUENCE [LARGE SCALE GENOMIC DNA]</scope>
    <source>
        <strain evidence="1 2">DPMB0001</strain>
    </source>
</reference>
<evidence type="ECO:0000313" key="1">
    <source>
        <dbReference type="EMBL" id="MBW3466629.1"/>
    </source>
</evidence>
<dbReference type="EMBL" id="RPHB01000001">
    <property type="protein sequence ID" value="MBW3466629.1"/>
    <property type="molecule type" value="Genomic_DNA"/>
</dbReference>
<keyword evidence="2" id="KW-1185">Reference proteome</keyword>
<protein>
    <submittedName>
        <fullName evidence="1">Uncharacterized protein</fullName>
    </submittedName>
</protein>
<dbReference type="RefSeq" id="WP_219286687.1">
    <property type="nucleotide sequence ID" value="NZ_RPHB01000001.1"/>
</dbReference>
<evidence type="ECO:0000313" key="2">
    <source>
        <dbReference type="Proteomes" id="UP000727490"/>
    </source>
</evidence>